<reference evidence="5 6" key="1">
    <citation type="submission" date="2015-03" db="EMBL/GenBank/DDBJ databases">
        <title>Genome sequencing of Methylobacterium variabile DSM 16961.</title>
        <authorList>
            <person name="Chaudhry V."/>
            <person name="Patil P.B."/>
        </authorList>
    </citation>
    <scope>NUCLEOTIDE SEQUENCE [LARGE SCALE GENOMIC DNA]</scope>
    <source>
        <strain evidence="5 6">DSM 16961</strain>
    </source>
</reference>
<evidence type="ECO:0000313" key="5">
    <source>
        <dbReference type="EMBL" id="KMO40431.1"/>
    </source>
</evidence>
<evidence type="ECO:0000256" key="4">
    <source>
        <dbReference type="ARBA" id="ARBA00022833"/>
    </source>
</evidence>
<dbReference type="Gene3D" id="3.20.20.70">
    <property type="entry name" value="Aldolase class I"/>
    <property type="match status" value="1"/>
</dbReference>
<dbReference type="PANTHER" id="PTHR37418:SF2">
    <property type="entry name" value="3-KETO-5-AMINOHEXANOATE CLEAVAGE ENZYME"/>
    <property type="match status" value="1"/>
</dbReference>
<keyword evidence="3" id="KW-0479">Metal-binding</keyword>
<dbReference type="GO" id="GO:0043720">
    <property type="term" value="F:3-keto-5-aminohexanoate cleavage activity"/>
    <property type="evidence" value="ECO:0007669"/>
    <property type="project" value="InterPro"/>
</dbReference>
<keyword evidence="6" id="KW-1185">Reference proteome</keyword>
<dbReference type="PANTHER" id="PTHR37418">
    <property type="entry name" value="3-KETO-5-AMINOHEXANOATE CLEAVAGE ENZYME-RELATED"/>
    <property type="match status" value="1"/>
</dbReference>
<dbReference type="InterPro" id="IPR008567">
    <property type="entry name" value="BKACE"/>
</dbReference>
<evidence type="ECO:0000256" key="1">
    <source>
        <dbReference type="ARBA" id="ARBA00001947"/>
    </source>
</evidence>
<evidence type="ECO:0000313" key="6">
    <source>
        <dbReference type="Proteomes" id="UP000035955"/>
    </source>
</evidence>
<dbReference type="Proteomes" id="UP000035955">
    <property type="component" value="Unassembled WGS sequence"/>
</dbReference>
<dbReference type="GO" id="GO:0046872">
    <property type="term" value="F:metal ion binding"/>
    <property type="evidence" value="ECO:0007669"/>
    <property type="project" value="UniProtKB-KW"/>
</dbReference>
<protein>
    <recommendedName>
        <fullName evidence="7">3-keto-5-aminohexanoate cleavage protein</fullName>
    </recommendedName>
</protein>
<name>A0A0J6VMM9_9HYPH</name>
<evidence type="ECO:0000256" key="3">
    <source>
        <dbReference type="ARBA" id="ARBA00022723"/>
    </source>
</evidence>
<sequence length="300" mass="31557">MAKAIITCALTGVLTDPRQHPVPVTPEEMAREARRAFDEGAAVMHVHVRDQGAGRGHLPSWDPEVAGAVVAAIRAACPGVVINLTTGVVGPDIAGPAACLRALRPEIAACNAGSLNYLKARREGGWAWPPLLFDNPAEKVAAFLAVMAECGAQPEWECFDTGIVRCVDLYRRAGLHRGRARCNLVMGVESGMPSDPELLPILLRLLPEGARWSVTAIGRDEVWPLHQRAAELGGDLRTGLEDTFYLPDGSRADSNGALVRALARTAREAGRAIASPEEARAALGLAGLGLAGPGLAGEPA</sequence>
<evidence type="ECO:0000256" key="2">
    <source>
        <dbReference type="ARBA" id="ARBA00022679"/>
    </source>
</evidence>
<keyword evidence="2" id="KW-0808">Transferase</keyword>
<dbReference type="PATRIC" id="fig|298794.3.peg.5971"/>
<comment type="caution">
    <text evidence="5">The sequence shown here is derived from an EMBL/GenBank/DDBJ whole genome shotgun (WGS) entry which is preliminary data.</text>
</comment>
<organism evidence="5 6">
    <name type="scientific">Methylobacterium variabile</name>
    <dbReference type="NCBI Taxonomy" id="298794"/>
    <lineage>
        <taxon>Bacteria</taxon>
        <taxon>Pseudomonadati</taxon>
        <taxon>Pseudomonadota</taxon>
        <taxon>Alphaproteobacteria</taxon>
        <taxon>Hyphomicrobiales</taxon>
        <taxon>Methylobacteriaceae</taxon>
        <taxon>Methylobacterium</taxon>
    </lineage>
</organism>
<accession>A0A0J6VMM9</accession>
<dbReference type="OrthoDB" id="9805277at2"/>
<comment type="cofactor">
    <cofactor evidence="1">
        <name>Zn(2+)</name>
        <dbReference type="ChEBI" id="CHEBI:29105"/>
    </cofactor>
</comment>
<keyword evidence="4" id="KW-0862">Zinc</keyword>
<gene>
    <name evidence="5" type="ORF">VQ02_08005</name>
</gene>
<evidence type="ECO:0008006" key="7">
    <source>
        <dbReference type="Google" id="ProtNLM"/>
    </source>
</evidence>
<dbReference type="AlphaFoldDB" id="A0A0J6VMM9"/>
<proteinExistence type="predicted"/>
<dbReference type="InterPro" id="IPR013785">
    <property type="entry name" value="Aldolase_TIM"/>
</dbReference>
<dbReference type="EMBL" id="LABY01000047">
    <property type="protein sequence ID" value="KMO40431.1"/>
    <property type="molecule type" value="Genomic_DNA"/>
</dbReference>
<dbReference type="Pfam" id="PF05853">
    <property type="entry name" value="BKACE"/>
    <property type="match status" value="1"/>
</dbReference>